<feature type="compositionally biased region" description="Basic and acidic residues" evidence="1">
    <location>
        <begin position="74"/>
        <end position="86"/>
    </location>
</feature>
<feature type="compositionally biased region" description="Basic and acidic residues" evidence="1">
    <location>
        <begin position="19"/>
        <end position="65"/>
    </location>
</feature>
<organism evidence="2 3">
    <name type="scientific">Pleurodeles waltl</name>
    <name type="common">Iberian ribbed newt</name>
    <dbReference type="NCBI Taxonomy" id="8319"/>
    <lineage>
        <taxon>Eukaryota</taxon>
        <taxon>Metazoa</taxon>
        <taxon>Chordata</taxon>
        <taxon>Craniata</taxon>
        <taxon>Vertebrata</taxon>
        <taxon>Euteleostomi</taxon>
        <taxon>Amphibia</taxon>
        <taxon>Batrachia</taxon>
        <taxon>Caudata</taxon>
        <taxon>Salamandroidea</taxon>
        <taxon>Salamandridae</taxon>
        <taxon>Pleurodelinae</taxon>
        <taxon>Pleurodeles</taxon>
    </lineage>
</organism>
<evidence type="ECO:0000256" key="1">
    <source>
        <dbReference type="SAM" id="MobiDB-lite"/>
    </source>
</evidence>
<gene>
    <name evidence="2" type="ORF">NDU88_001906</name>
</gene>
<name>A0AAV7LAY7_PLEWA</name>
<comment type="caution">
    <text evidence="2">The sequence shown here is derived from an EMBL/GenBank/DDBJ whole genome shotgun (WGS) entry which is preliminary data.</text>
</comment>
<keyword evidence="3" id="KW-1185">Reference proteome</keyword>
<protein>
    <submittedName>
        <fullName evidence="2">Uncharacterized protein</fullName>
    </submittedName>
</protein>
<dbReference type="AlphaFoldDB" id="A0AAV7LAY7"/>
<proteinExistence type="predicted"/>
<accession>A0AAV7LAY7</accession>
<feature type="region of interest" description="Disordered" evidence="1">
    <location>
        <begin position="1"/>
        <end position="115"/>
    </location>
</feature>
<sequence>MTSNVMYVGGKFKWTDAAAARRDAEDRDAAAAKRDAEDRDAAAAKGDAKDWDTLRTGGEQDERQNAHHNGASPREADEHREGRAMSREPPAPGSVKSGDRQAAGRVPGGAWPTERSLHSNNLELAVILTVRKSRQEGRTFSYLGPKHWNPNFESLLLALTLP</sequence>
<evidence type="ECO:0000313" key="2">
    <source>
        <dbReference type="EMBL" id="KAJ1088751.1"/>
    </source>
</evidence>
<dbReference type="EMBL" id="JANPWB010000015">
    <property type="protein sequence ID" value="KAJ1088751.1"/>
    <property type="molecule type" value="Genomic_DNA"/>
</dbReference>
<reference evidence="2" key="1">
    <citation type="journal article" date="2022" name="bioRxiv">
        <title>Sequencing and chromosome-scale assembly of the giantPleurodeles waltlgenome.</title>
        <authorList>
            <person name="Brown T."/>
            <person name="Elewa A."/>
            <person name="Iarovenko S."/>
            <person name="Subramanian E."/>
            <person name="Araus A.J."/>
            <person name="Petzold A."/>
            <person name="Susuki M."/>
            <person name="Suzuki K.-i.T."/>
            <person name="Hayashi T."/>
            <person name="Toyoda A."/>
            <person name="Oliveira C."/>
            <person name="Osipova E."/>
            <person name="Leigh N.D."/>
            <person name="Simon A."/>
            <person name="Yun M.H."/>
        </authorList>
    </citation>
    <scope>NUCLEOTIDE SEQUENCE</scope>
    <source>
        <strain evidence="2">20211129_DDA</strain>
        <tissue evidence="2">Liver</tissue>
    </source>
</reference>
<dbReference type="Proteomes" id="UP001066276">
    <property type="component" value="Chromosome 11"/>
</dbReference>
<evidence type="ECO:0000313" key="3">
    <source>
        <dbReference type="Proteomes" id="UP001066276"/>
    </source>
</evidence>